<name>A0ABV3QKX2_9GAMM</name>
<keyword evidence="2" id="KW-1185">Reference proteome</keyword>
<sequence length="67" mass="6952">MSTTWQSTPIPVDGIEAQVYASADGVTLGMVVNGTYASDLLLTPKQARQLAADLQAGAHESESVTST</sequence>
<evidence type="ECO:0000313" key="1">
    <source>
        <dbReference type="EMBL" id="MEW9623250.1"/>
    </source>
</evidence>
<reference evidence="1 2" key="1">
    <citation type="submission" date="2024-06" db="EMBL/GenBank/DDBJ databases">
        <authorList>
            <person name="Woo H."/>
        </authorList>
    </citation>
    <scope>NUCLEOTIDE SEQUENCE [LARGE SCALE GENOMIC DNA]</scope>
    <source>
        <strain evidence="1 2">S2-g</strain>
    </source>
</reference>
<organism evidence="1 2">
    <name type="scientific">Rhodanobacter geophilus</name>
    <dbReference type="NCBI Taxonomy" id="3162488"/>
    <lineage>
        <taxon>Bacteria</taxon>
        <taxon>Pseudomonadati</taxon>
        <taxon>Pseudomonadota</taxon>
        <taxon>Gammaproteobacteria</taxon>
        <taxon>Lysobacterales</taxon>
        <taxon>Rhodanobacteraceae</taxon>
        <taxon>Rhodanobacter</taxon>
    </lineage>
</organism>
<dbReference type="EMBL" id="JBFOHL010000002">
    <property type="protein sequence ID" value="MEW9623250.1"/>
    <property type="molecule type" value="Genomic_DNA"/>
</dbReference>
<proteinExistence type="predicted"/>
<comment type="caution">
    <text evidence="1">The sequence shown here is derived from an EMBL/GenBank/DDBJ whole genome shotgun (WGS) entry which is preliminary data.</text>
</comment>
<accession>A0ABV3QKX2</accession>
<evidence type="ECO:0000313" key="2">
    <source>
        <dbReference type="Proteomes" id="UP001556170"/>
    </source>
</evidence>
<dbReference type="Proteomes" id="UP001556170">
    <property type="component" value="Unassembled WGS sequence"/>
</dbReference>
<dbReference type="RefSeq" id="WP_367843558.1">
    <property type="nucleotide sequence ID" value="NZ_JBFOHL010000002.1"/>
</dbReference>
<gene>
    <name evidence="1" type="ORF">ABQJ56_03310</name>
</gene>
<protein>
    <submittedName>
        <fullName evidence="1">Uncharacterized protein</fullName>
    </submittedName>
</protein>